<accession>M1W8X7</accession>
<dbReference type="SUPFAM" id="SSF52047">
    <property type="entry name" value="RNI-like"/>
    <property type="match status" value="1"/>
</dbReference>
<dbReference type="InterPro" id="IPR032675">
    <property type="entry name" value="LRR_dom_sf"/>
</dbReference>
<dbReference type="InterPro" id="IPR011990">
    <property type="entry name" value="TPR-like_helical_dom_sf"/>
</dbReference>
<dbReference type="InterPro" id="IPR001810">
    <property type="entry name" value="F-box_dom"/>
</dbReference>
<keyword evidence="3" id="KW-1185">Reference proteome</keyword>
<dbReference type="OrthoDB" id="2254954at2759"/>
<comment type="caution">
    <text evidence="2">The sequence shown here is derived from an EMBL/GenBank/DDBJ whole genome shotgun (WGS) entry which is preliminary data.</text>
</comment>
<evidence type="ECO:0000313" key="2">
    <source>
        <dbReference type="EMBL" id="CCE29508.1"/>
    </source>
</evidence>
<dbReference type="Gene3D" id="1.25.40.10">
    <property type="entry name" value="Tetratricopeptide repeat domain"/>
    <property type="match status" value="1"/>
</dbReference>
<organism evidence="2 3">
    <name type="scientific">Claviceps purpurea (strain 20.1)</name>
    <name type="common">Ergot fungus</name>
    <name type="synonym">Sphacelia segetum</name>
    <dbReference type="NCBI Taxonomy" id="1111077"/>
    <lineage>
        <taxon>Eukaryota</taxon>
        <taxon>Fungi</taxon>
        <taxon>Dikarya</taxon>
        <taxon>Ascomycota</taxon>
        <taxon>Pezizomycotina</taxon>
        <taxon>Sordariomycetes</taxon>
        <taxon>Hypocreomycetidae</taxon>
        <taxon>Hypocreales</taxon>
        <taxon>Clavicipitaceae</taxon>
        <taxon>Claviceps</taxon>
    </lineage>
</organism>
<dbReference type="HOGENOM" id="CLU_010622_0_0_1"/>
<reference evidence="2 3" key="1">
    <citation type="journal article" date="2013" name="PLoS Genet.">
        <title>Plant-symbiotic fungi as chemical engineers: Multi-genome analysis of the Clavicipitaceae reveals dynamics of alkaloid loci.</title>
        <authorList>
            <person name="Schardl C.L."/>
            <person name="Young C.A."/>
            <person name="Hesse U."/>
            <person name="Amyotte S.G."/>
            <person name="Andreeva K."/>
            <person name="Calie P.J."/>
            <person name="Fleetwood D.J."/>
            <person name="Haws D.C."/>
            <person name="Moore N."/>
            <person name="Oeser B."/>
            <person name="Panaccione D.G."/>
            <person name="Schweri K.K."/>
            <person name="Voisey C.R."/>
            <person name="Farman M.L."/>
            <person name="Jaromczyk J.W."/>
            <person name="Roe B.A."/>
            <person name="O'Sullivan D.M."/>
            <person name="Scott B."/>
            <person name="Tudzynski P."/>
            <person name="An Z."/>
            <person name="Arnaoudova E.G."/>
            <person name="Bullock C.T."/>
            <person name="Charlton N.D."/>
            <person name="Chen L."/>
            <person name="Cox M."/>
            <person name="Dinkins R.D."/>
            <person name="Florea S."/>
            <person name="Glenn A.E."/>
            <person name="Gordon A."/>
            <person name="Gueldener U."/>
            <person name="Harris D.R."/>
            <person name="Hollin W."/>
            <person name="Jaromczyk J."/>
            <person name="Johnson R.D."/>
            <person name="Khan A.K."/>
            <person name="Leistner E."/>
            <person name="Leuchtmann A."/>
            <person name="Li C."/>
            <person name="Liu J."/>
            <person name="Liu J."/>
            <person name="Liu M."/>
            <person name="Mace W."/>
            <person name="Machado C."/>
            <person name="Nagabhyru P."/>
            <person name="Pan J."/>
            <person name="Schmid J."/>
            <person name="Sugawara K."/>
            <person name="Steiner U."/>
            <person name="Takach J.E."/>
            <person name="Tanaka E."/>
            <person name="Webb J.S."/>
            <person name="Wilson E.V."/>
            <person name="Wiseman J.L."/>
            <person name="Yoshida R."/>
            <person name="Zeng Z."/>
        </authorList>
    </citation>
    <scope>NUCLEOTIDE SEQUENCE [LARGE SCALE GENOMIC DNA]</scope>
    <source>
        <strain evidence="2 3">20.1</strain>
    </source>
</reference>
<dbReference type="SMART" id="SM00256">
    <property type="entry name" value="FBOX"/>
    <property type="match status" value="1"/>
</dbReference>
<dbReference type="Pfam" id="PF12937">
    <property type="entry name" value="F-box-like"/>
    <property type="match status" value="1"/>
</dbReference>
<dbReference type="EMBL" id="CAGA01000014">
    <property type="protein sequence ID" value="CCE29508.1"/>
    <property type="molecule type" value="Genomic_DNA"/>
</dbReference>
<proteinExistence type="predicted"/>
<dbReference type="PROSITE" id="PS50181">
    <property type="entry name" value="FBOX"/>
    <property type="match status" value="1"/>
</dbReference>
<dbReference type="eggNOG" id="ENOG502S69X">
    <property type="taxonomic scope" value="Eukaryota"/>
</dbReference>
<feature type="domain" description="F-box" evidence="1">
    <location>
        <begin position="174"/>
        <end position="223"/>
    </location>
</feature>
<dbReference type="SUPFAM" id="SSF48452">
    <property type="entry name" value="TPR-like"/>
    <property type="match status" value="1"/>
</dbReference>
<dbReference type="InterPro" id="IPR036047">
    <property type="entry name" value="F-box-like_dom_sf"/>
</dbReference>
<protein>
    <recommendedName>
        <fullName evidence="1">F-box domain-containing protein</fullName>
    </recommendedName>
</protein>
<evidence type="ECO:0000259" key="1">
    <source>
        <dbReference type="PROSITE" id="PS50181"/>
    </source>
</evidence>
<dbReference type="SUPFAM" id="SSF81383">
    <property type="entry name" value="F-box domain"/>
    <property type="match status" value="1"/>
</dbReference>
<dbReference type="Gene3D" id="3.80.10.10">
    <property type="entry name" value="Ribonuclease Inhibitor"/>
    <property type="match status" value="1"/>
</dbReference>
<sequence>MAGLIQSGHHSYVAAAKKQKRAVLLINKALGRCPCNKGVSRPRCPCKDYRGAIAEGYSILEEAMETCDCGVEKFENCYNMQHIKALHALSSMHEAMGELDLAEVYAEWMLELAPRLPDGYLRLGDFARRDGNDEYAWNLYTAGLELYKENPIGSPSKFKQLFDARKPLYLPFFKQDPLLLPPEIVTHIFSYLDFVELPVCLRVCKKWKNTLTGPLHCQLWRNMMFTLRRAKRGLDLVDLKRLLSWAGKGGARKIKIAVGINFTQEALTLLLEASPNLEHLELLELKGLTLPSKEKVWNQLRHVAIESYAVRRHTNVDSPGAFPQTFLELAVGSLEHLDLVGIPSQWFRGEPVPAIPSLPNLRTLRMGDHDGEDVDIHYGYPHDLRTIQNPFPILPLSMAFPKLEQLCIGPEVPYLEPDPARSGQDQWKDIWPHLKVFIFGPRTNERTDFREEKTRSTLRYLTRLNSLQYIGLEVKSKDWPCMFSGTYHPLPDLDASQRSEFQNLRCFSSQKLCISPDGARTLLSNAIKANQLISFDIVFPDKYDADRHLEGYEWLRGAPSIQTLGCYEYRFRSDLEKDDDLLLPQFLATFPNLRTLIITHYLSTGTPQLARVLPAILSVTHLKTIYTSLYDEEFVKQLAWVARGYGVKVINNYSYRECKPYLYGARPQQWPIPMTVLGG</sequence>
<dbReference type="Proteomes" id="UP000016801">
    <property type="component" value="Unassembled WGS sequence"/>
</dbReference>
<dbReference type="CDD" id="cd09917">
    <property type="entry name" value="F-box_SF"/>
    <property type="match status" value="1"/>
</dbReference>
<gene>
    <name evidence="2" type="ORF">CPUR_03201</name>
</gene>
<dbReference type="Gene3D" id="1.20.1280.50">
    <property type="match status" value="1"/>
</dbReference>
<dbReference type="STRING" id="1111077.M1W8X7"/>
<dbReference type="AlphaFoldDB" id="M1W8X7"/>
<evidence type="ECO:0000313" key="3">
    <source>
        <dbReference type="Proteomes" id="UP000016801"/>
    </source>
</evidence>
<name>M1W8X7_CLAP2</name>